<dbReference type="InterPro" id="IPR014718">
    <property type="entry name" value="GH-type_carb-bd"/>
</dbReference>
<evidence type="ECO:0000259" key="1">
    <source>
        <dbReference type="Pfam" id="PF17678"/>
    </source>
</evidence>
<dbReference type="AlphaFoldDB" id="A0A7W8J942"/>
<dbReference type="Proteomes" id="UP000569092">
    <property type="component" value="Unassembled WGS sequence"/>
</dbReference>
<evidence type="ECO:0000313" key="2">
    <source>
        <dbReference type="EMBL" id="MBB5343776.1"/>
    </source>
</evidence>
<reference evidence="2 3" key="1">
    <citation type="submission" date="2020-08" db="EMBL/GenBank/DDBJ databases">
        <title>Genomic Encyclopedia of Type Strains, Phase IV (KMG-V): Genome sequencing to study the core and pangenomes of soil and plant-associated prokaryotes.</title>
        <authorList>
            <person name="Whitman W."/>
        </authorList>
    </citation>
    <scope>NUCLEOTIDE SEQUENCE [LARGE SCALE GENOMIC DNA]</scope>
    <source>
        <strain evidence="2 3">M8US30</strain>
    </source>
</reference>
<evidence type="ECO:0000313" key="3">
    <source>
        <dbReference type="Proteomes" id="UP000569092"/>
    </source>
</evidence>
<proteinExistence type="predicted"/>
<name>A0A7W8J942_9BACT</name>
<dbReference type="GO" id="GO:0030246">
    <property type="term" value="F:carbohydrate binding"/>
    <property type="evidence" value="ECO:0007669"/>
    <property type="project" value="InterPro"/>
</dbReference>
<organism evidence="2 3">
    <name type="scientific">Tunturiibacter lichenicola</name>
    <dbReference type="NCBI Taxonomy" id="2051959"/>
    <lineage>
        <taxon>Bacteria</taxon>
        <taxon>Pseudomonadati</taxon>
        <taxon>Acidobacteriota</taxon>
        <taxon>Terriglobia</taxon>
        <taxon>Terriglobales</taxon>
        <taxon>Acidobacteriaceae</taxon>
        <taxon>Tunturiibacter</taxon>
    </lineage>
</organism>
<dbReference type="Pfam" id="PF17678">
    <property type="entry name" value="Glyco_hydro_92N"/>
    <property type="match status" value="1"/>
</dbReference>
<dbReference type="Gene3D" id="2.70.98.10">
    <property type="match status" value="1"/>
</dbReference>
<protein>
    <submittedName>
        <fullName evidence="2">Alpha-1,2-mannosidase</fullName>
    </submittedName>
</protein>
<gene>
    <name evidence="2" type="ORF">HDF10_001751</name>
</gene>
<feature type="domain" description="Glycosyl hydrolase family 92 N-terminal" evidence="1">
    <location>
        <begin position="53"/>
        <end position="119"/>
    </location>
</feature>
<dbReference type="EMBL" id="JACHDZ010000002">
    <property type="protein sequence ID" value="MBB5343776.1"/>
    <property type="molecule type" value="Genomic_DNA"/>
</dbReference>
<accession>A0A7W8J942</accession>
<sequence>MDLRGNCLISRRRVVSARTVLLFCSTIMTVPIKVPVLAEQPSKKQSHLSPVGWVNSYIGTGGGGTEYGGTMPLVTMPFGMTNWTAQTRQNKISVTSYAYEDRTISGFIGTHQPAIWMGTTVT</sequence>
<comment type="caution">
    <text evidence="2">The sequence shown here is derived from an EMBL/GenBank/DDBJ whole genome shotgun (WGS) entry which is preliminary data.</text>
</comment>
<dbReference type="InterPro" id="IPR041371">
    <property type="entry name" value="GH92_N"/>
</dbReference>